<dbReference type="PANTHER" id="PTHR31793">
    <property type="entry name" value="4-HYDROXYBENZOYL-COA THIOESTERASE FAMILY MEMBER"/>
    <property type="match status" value="1"/>
</dbReference>
<accession>A0A840F8A4</accession>
<dbReference type="Gene3D" id="3.10.129.10">
    <property type="entry name" value="Hotdog Thioesterase"/>
    <property type="match status" value="1"/>
</dbReference>
<dbReference type="EC" id="3.1.2.-" evidence="1"/>
<dbReference type="GO" id="GO:0047617">
    <property type="term" value="F:fatty acyl-CoA hydrolase activity"/>
    <property type="evidence" value="ECO:0007669"/>
    <property type="project" value="TreeGrafter"/>
</dbReference>
<dbReference type="InterPro" id="IPR050563">
    <property type="entry name" value="4-hydroxybenzoyl-CoA_TE"/>
</dbReference>
<reference evidence="1 2" key="1">
    <citation type="submission" date="2020-08" db="EMBL/GenBank/DDBJ databases">
        <title>Sequencing the genomes of 1000 actinobacteria strains.</title>
        <authorList>
            <person name="Klenk H.-P."/>
        </authorList>
    </citation>
    <scope>NUCLEOTIDE SEQUENCE [LARGE SCALE GENOMIC DNA]</scope>
    <source>
        <strain evidence="1 2">DSM 45298</strain>
    </source>
</reference>
<keyword evidence="2" id="KW-1185">Reference proteome</keyword>
<dbReference type="CDD" id="cd00586">
    <property type="entry name" value="4HBT"/>
    <property type="match status" value="1"/>
</dbReference>
<evidence type="ECO:0000313" key="1">
    <source>
        <dbReference type="EMBL" id="MBB4136420.1"/>
    </source>
</evidence>
<dbReference type="SUPFAM" id="SSF54637">
    <property type="entry name" value="Thioesterase/thiol ester dehydrase-isomerase"/>
    <property type="match status" value="1"/>
</dbReference>
<evidence type="ECO:0000313" key="2">
    <source>
        <dbReference type="Proteomes" id="UP000551501"/>
    </source>
</evidence>
<protein>
    <submittedName>
        <fullName evidence="1">Acyl-CoA thioester hydrolase</fullName>
        <ecNumber evidence="1">3.1.2.-</ecNumber>
    </submittedName>
</protein>
<dbReference type="RefSeq" id="WP_343067438.1">
    <property type="nucleotide sequence ID" value="NZ_BAABHL010000120.1"/>
</dbReference>
<dbReference type="EMBL" id="JACIFP010000001">
    <property type="protein sequence ID" value="MBB4136420.1"/>
    <property type="molecule type" value="Genomic_DNA"/>
</dbReference>
<organism evidence="1 2">
    <name type="scientific">Gordonia humi</name>
    <dbReference type="NCBI Taxonomy" id="686429"/>
    <lineage>
        <taxon>Bacteria</taxon>
        <taxon>Bacillati</taxon>
        <taxon>Actinomycetota</taxon>
        <taxon>Actinomycetes</taxon>
        <taxon>Mycobacteriales</taxon>
        <taxon>Gordoniaceae</taxon>
        <taxon>Gordonia</taxon>
    </lineage>
</organism>
<sequence length="151" mass="17078">MSDQQKASAAHQPFTVDVAMRWGDQDSLGHINNVQIARIVEESRVRAMTEWFGDARTEFWTVLARQELEFVSILHYSAEPVTVHVWISRIGTSSFDFGCRLVAPTGEVAALSDTTVTAVDPATQRPMPLTDFLVDRLRERLGDPVPLRRRR</sequence>
<keyword evidence="1" id="KW-0378">Hydrolase</keyword>
<comment type="caution">
    <text evidence="1">The sequence shown here is derived from an EMBL/GenBank/DDBJ whole genome shotgun (WGS) entry which is preliminary data.</text>
</comment>
<dbReference type="AlphaFoldDB" id="A0A840F8A4"/>
<proteinExistence type="predicted"/>
<dbReference type="InterPro" id="IPR029069">
    <property type="entry name" value="HotDog_dom_sf"/>
</dbReference>
<dbReference type="Proteomes" id="UP000551501">
    <property type="component" value="Unassembled WGS sequence"/>
</dbReference>
<dbReference type="PANTHER" id="PTHR31793:SF24">
    <property type="entry name" value="LONG-CHAIN ACYL-COA THIOESTERASE FADM"/>
    <property type="match status" value="1"/>
</dbReference>
<name>A0A840F8A4_9ACTN</name>
<gene>
    <name evidence="1" type="ORF">BKA16_002972</name>
</gene>
<dbReference type="Pfam" id="PF13279">
    <property type="entry name" value="4HBT_2"/>
    <property type="match status" value="1"/>
</dbReference>